<gene>
    <name evidence="2" type="ORF">CfE428DRAFT_3373</name>
</gene>
<keyword evidence="1" id="KW-1133">Transmembrane helix</keyword>
<evidence type="ECO:0000313" key="3">
    <source>
        <dbReference type="Proteomes" id="UP000005824"/>
    </source>
</evidence>
<evidence type="ECO:0000256" key="1">
    <source>
        <dbReference type="SAM" id="Phobius"/>
    </source>
</evidence>
<keyword evidence="1" id="KW-0812">Transmembrane</keyword>
<comment type="caution">
    <text evidence="2">The sequence shown here is derived from an EMBL/GenBank/DDBJ whole genome shotgun (WGS) entry which is preliminary data.</text>
</comment>
<reference evidence="2 3" key="1">
    <citation type="journal article" date="2011" name="J. Bacteriol.">
        <title>Genome sequence of Chthoniobacter flavus Ellin428, an aerobic heterotrophic soil bacterium.</title>
        <authorList>
            <person name="Kant R."/>
            <person name="van Passel M.W."/>
            <person name="Palva A."/>
            <person name="Lucas S."/>
            <person name="Lapidus A."/>
            <person name="Glavina Del Rio T."/>
            <person name="Dalin E."/>
            <person name="Tice H."/>
            <person name="Bruce D."/>
            <person name="Goodwin L."/>
            <person name="Pitluck S."/>
            <person name="Larimer F.W."/>
            <person name="Land M.L."/>
            <person name="Hauser L."/>
            <person name="Sangwan P."/>
            <person name="de Vos W.M."/>
            <person name="Janssen P.H."/>
            <person name="Smidt H."/>
        </authorList>
    </citation>
    <scope>NUCLEOTIDE SEQUENCE [LARGE SCALE GENOMIC DNA]</scope>
    <source>
        <strain evidence="2 3">Ellin428</strain>
    </source>
</reference>
<proteinExistence type="predicted"/>
<protein>
    <submittedName>
        <fullName evidence="2">Uncharacterized protein</fullName>
    </submittedName>
</protein>
<evidence type="ECO:0000313" key="2">
    <source>
        <dbReference type="EMBL" id="EDY19196.1"/>
    </source>
</evidence>
<keyword evidence="1" id="KW-0472">Membrane</keyword>
<sequence>MGWDGSGWLCGLFLPLLQIFILVAQRLILGLQTIERRPESILLGLLSAKLLFQSPGGRLRPLLRGLRLGKGRLMTVISGRDHRRPAATPHLRQPGFRLLLPGTNPRDFLFRTLQGLQQTVTFRRYFF</sequence>
<dbReference type="AlphaFoldDB" id="B4D385"/>
<keyword evidence="3" id="KW-1185">Reference proteome</keyword>
<dbReference type="InParanoid" id="B4D385"/>
<dbReference type="EMBL" id="ABVL01000009">
    <property type="protein sequence ID" value="EDY19196.1"/>
    <property type="molecule type" value="Genomic_DNA"/>
</dbReference>
<feature type="transmembrane region" description="Helical" evidence="1">
    <location>
        <begin position="6"/>
        <end position="29"/>
    </location>
</feature>
<accession>B4D385</accession>
<name>B4D385_9BACT</name>
<organism evidence="2 3">
    <name type="scientific">Chthoniobacter flavus Ellin428</name>
    <dbReference type="NCBI Taxonomy" id="497964"/>
    <lineage>
        <taxon>Bacteria</taxon>
        <taxon>Pseudomonadati</taxon>
        <taxon>Verrucomicrobiota</taxon>
        <taxon>Spartobacteria</taxon>
        <taxon>Chthoniobacterales</taxon>
        <taxon>Chthoniobacteraceae</taxon>
        <taxon>Chthoniobacter</taxon>
    </lineage>
</organism>
<dbReference type="Proteomes" id="UP000005824">
    <property type="component" value="Unassembled WGS sequence"/>
</dbReference>